<keyword evidence="3" id="KW-0813">Transport</keyword>
<name>A0A9P6T7N9_9BASI</name>
<feature type="transmembrane region" description="Helical" evidence="9">
    <location>
        <begin position="151"/>
        <end position="172"/>
    </location>
</feature>
<feature type="transmembrane region" description="Helical" evidence="9">
    <location>
        <begin position="456"/>
        <end position="483"/>
    </location>
</feature>
<dbReference type="InterPro" id="IPR004648">
    <property type="entry name" value="Oligpept_transpt"/>
</dbReference>
<evidence type="ECO:0000256" key="1">
    <source>
        <dbReference type="ARBA" id="ARBA00004141"/>
    </source>
</evidence>
<dbReference type="Pfam" id="PF03169">
    <property type="entry name" value="OPT"/>
    <property type="match status" value="1"/>
</dbReference>
<dbReference type="InterPro" id="IPR004813">
    <property type="entry name" value="OPT"/>
</dbReference>
<evidence type="ECO:0000256" key="6">
    <source>
        <dbReference type="ARBA" id="ARBA00022927"/>
    </source>
</evidence>
<comment type="similarity">
    <text evidence="2">Belongs to the oligopeptide OPT transporter family.</text>
</comment>
<dbReference type="Proteomes" id="UP000886653">
    <property type="component" value="Unassembled WGS sequence"/>
</dbReference>
<protein>
    <recommendedName>
        <fullName evidence="12">Oligopeptide transporter</fullName>
    </recommendedName>
</protein>
<feature type="transmembrane region" description="Helical" evidence="9">
    <location>
        <begin position="651"/>
        <end position="674"/>
    </location>
</feature>
<comment type="subcellular location">
    <subcellularLocation>
        <location evidence="1">Membrane</location>
        <topology evidence="1">Multi-pass membrane protein</topology>
    </subcellularLocation>
</comment>
<feature type="transmembrane region" description="Helical" evidence="9">
    <location>
        <begin position="680"/>
        <end position="697"/>
    </location>
</feature>
<feature type="transmembrane region" description="Helical" evidence="9">
    <location>
        <begin position="52"/>
        <end position="74"/>
    </location>
</feature>
<evidence type="ECO:0000256" key="8">
    <source>
        <dbReference type="ARBA" id="ARBA00023136"/>
    </source>
</evidence>
<sequence length="706" mass="77382">MNPIYKNTFDYQHTESLNNNNESYISLSNKDNHTDYLNHQAEDNEDSKLSTITFRSILVGLMTTCIGGAIAQLFVFKPVSLNLHTLVLQVACLVLSRAFSTIPGPIWWNPHPLTLKEIVFSSIMATSGAAATLSVEVIAAQDLIFEKKSSFIFSLILSLSVQLIGLSLAGLFRPFLIYPVKTTFPSIFPSISLFSTISKENQTSRAQVSIFKKTFLGILIYETIPGYIAPALQAISPWCLTLPAVPAVTNLFGGSLVGEGLGLFSVSADWQLIVDWSAMAFGIFLMSAAYRYDWFGGGKLPFISFELLDQVGNVYNFTQTVNPDGTENVEGVQKLGLPSFSTSLIIGLSGILLAASSSITSGLLFHWNELSGVFKQTGDSALEDPNRKLCKSYADVPSYVFAILGVIAAVIAFVCLSRSGLSWVAVTSGLFVAGLLSLAVGIFFGEVGIQLPCNGVFQMIGGCLFPGNAIGTMMFTMLGSTIVTKCTMTLSDLKLGQSMRLSGLSVALAQCFGTLMGGVVHLGTMRSILDRQRDVLLLRNGDGIYTGWMLTSFTAQSTTWGLFSRRLYLPGQKYEILPYCLIAGFVLPIPIFLLHKWKPKAGFNRLNISLFASSIFNCIKGATSGRMTAMVIGFYTQYYIRKYHFGWYQKYNYTISAALDGGTEMAILLLTILFQGGIGITLKMPTYVIVFFFFLYIPHVDKKKYF</sequence>
<evidence type="ECO:0000256" key="3">
    <source>
        <dbReference type="ARBA" id="ARBA00022448"/>
    </source>
</evidence>
<accession>A0A9P6T7N9</accession>
<dbReference type="GO" id="GO:0016020">
    <property type="term" value="C:membrane"/>
    <property type="evidence" value="ECO:0007669"/>
    <property type="project" value="UniProtKB-SubCell"/>
</dbReference>
<evidence type="ECO:0000256" key="5">
    <source>
        <dbReference type="ARBA" id="ARBA00022856"/>
    </source>
</evidence>
<evidence type="ECO:0000256" key="2">
    <source>
        <dbReference type="ARBA" id="ARBA00008807"/>
    </source>
</evidence>
<feature type="transmembrane region" description="Helical" evidence="9">
    <location>
        <begin position="614"/>
        <end position="639"/>
    </location>
</feature>
<organism evidence="10 11">
    <name type="scientific">Cronartium quercuum f. sp. fusiforme G11</name>
    <dbReference type="NCBI Taxonomy" id="708437"/>
    <lineage>
        <taxon>Eukaryota</taxon>
        <taxon>Fungi</taxon>
        <taxon>Dikarya</taxon>
        <taxon>Basidiomycota</taxon>
        <taxon>Pucciniomycotina</taxon>
        <taxon>Pucciniomycetes</taxon>
        <taxon>Pucciniales</taxon>
        <taxon>Coleosporiaceae</taxon>
        <taxon>Cronartium</taxon>
    </lineage>
</organism>
<comment type="caution">
    <text evidence="10">The sequence shown here is derived from an EMBL/GenBank/DDBJ whole genome shotgun (WGS) entry which is preliminary data.</text>
</comment>
<dbReference type="GO" id="GO:0015031">
    <property type="term" value="P:protein transport"/>
    <property type="evidence" value="ECO:0007669"/>
    <property type="project" value="UniProtKB-KW"/>
</dbReference>
<feature type="transmembrane region" description="Helical" evidence="9">
    <location>
        <begin position="344"/>
        <end position="367"/>
    </location>
</feature>
<feature type="transmembrane region" description="Helical" evidence="9">
    <location>
        <begin position="118"/>
        <end position="139"/>
    </location>
</feature>
<dbReference type="EMBL" id="MU167358">
    <property type="protein sequence ID" value="KAG0142146.1"/>
    <property type="molecule type" value="Genomic_DNA"/>
</dbReference>
<keyword evidence="6" id="KW-0653">Protein transport</keyword>
<dbReference type="AlphaFoldDB" id="A0A9P6T7N9"/>
<feature type="transmembrane region" description="Helical" evidence="9">
    <location>
        <begin position="270"/>
        <end position="290"/>
    </location>
</feature>
<feature type="transmembrane region" description="Helical" evidence="9">
    <location>
        <begin position="423"/>
        <end position="444"/>
    </location>
</feature>
<reference evidence="10" key="1">
    <citation type="submission" date="2013-11" db="EMBL/GenBank/DDBJ databases">
        <title>Genome sequence of the fusiform rust pathogen reveals effectors for host alternation and coevolution with pine.</title>
        <authorList>
            <consortium name="DOE Joint Genome Institute"/>
            <person name="Smith K."/>
            <person name="Pendleton A."/>
            <person name="Kubisiak T."/>
            <person name="Anderson C."/>
            <person name="Salamov A."/>
            <person name="Aerts A."/>
            <person name="Riley R."/>
            <person name="Clum A."/>
            <person name="Lindquist E."/>
            <person name="Ence D."/>
            <person name="Campbell M."/>
            <person name="Kronenberg Z."/>
            <person name="Feau N."/>
            <person name="Dhillon B."/>
            <person name="Hamelin R."/>
            <person name="Burleigh J."/>
            <person name="Smith J."/>
            <person name="Yandell M."/>
            <person name="Nelson C."/>
            <person name="Grigoriev I."/>
            <person name="Davis J."/>
        </authorList>
    </citation>
    <scope>NUCLEOTIDE SEQUENCE</scope>
    <source>
        <strain evidence="10">G11</strain>
    </source>
</reference>
<feature type="transmembrane region" description="Helical" evidence="9">
    <location>
        <begin position="396"/>
        <end position="416"/>
    </location>
</feature>
<evidence type="ECO:0000256" key="9">
    <source>
        <dbReference type="SAM" id="Phobius"/>
    </source>
</evidence>
<evidence type="ECO:0000256" key="7">
    <source>
        <dbReference type="ARBA" id="ARBA00022989"/>
    </source>
</evidence>
<keyword evidence="5" id="KW-0571">Peptide transport</keyword>
<feature type="transmembrane region" description="Helical" evidence="9">
    <location>
        <begin position="544"/>
        <end position="564"/>
    </location>
</feature>
<keyword evidence="8 9" id="KW-0472">Membrane</keyword>
<evidence type="ECO:0008006" key="12">
    <source>
        <dbReference type="Google" id="ProtNLM"/>
    </source>
</evidence>
<keyword evidence="4 9" id="KW-0812">Transmembrane</keyword>
<feature type="transmembrane region" description="Helical" evidence="9">
    <location>
        <begin position="504"/>
        <end position="524"/>
    </location>
</feature>
<gene>
    <name evidence="10" type="ORF">CROQUDRAFT_50677</name>
</gene>
<evidence type="ECO:0000256" key="4">
    <source>
        <dbReference type="ARBA" id="ARBA00022692"/>
    </source>
</evidence>
<dbReference type="NCBIfam" id="TIGR00728">
    <property type="entry name" value="OPT_sfam"/>
    <property type="match status" value="1"/>
</dbReference>
<keyword evidence="11" id="KW-1185">Reference proteome</keyword>
<proteinExistence type="inferred from homology"/>
<keyword evidence="7 9" id="KW-1133">Transmembrane helix</keyword>
<dbReference type="OrthoDB" id="9986677at2759"/>
<dbReference type="GO" id="GO:0035673">
    <property type="term" value="F:oligopeptide transmembrane transporter activity"/>
    <property type="evidence" value="ECO:0007669"/>
    <property type="project" value="InterPro"/>
</dbReference>
<dbReference type="PANTHER" id="PTHR22601">
    <property type="entry name" value="ISP4 LIKE PROTEIN"/>
    <property type="match status" value="1"/>
</dbReference>
<evidence type="ECO:0000313" key="10">
    <source>
        <dbReference type="EMBL" id="KAG0142146.1"/>
    </source>
</evidence>
<feature type="transmembrane region" description="Helical" evidence="9">
    <location>
        <begin position="576"/>
        <end position="594"/>
    </location>
</feature>
<evidence type="ECO:0000313" key="11">
    <source>
        <dbReference type="Proteomes" id="UP000886653"/>
    </source>
</evidence>